<evidence type="ECO:0000256" key="1">
    <source>
        <dbReference type="SAM" id="MobiDB-lite"/>
    </source>
</evidence>
<evidence type="ECO:0000313" key="3">
    <source>
        <dbReference type="Proteomes" id="UP000813462"/>
    </source>
</evidence>
<comment type="caution">
    <text evidence="2">The sequence shown here is derived from an EMBL/GenBank/DDBJ whole genome shotgun (WGS) entry which is preliminary data.</text>
</comment>
<name>A0A978UQR0_ZIZJJ</name>
<proteinExistence type="predicted"/>
<reference evidence="2" key="1">
    <citation type="journal article" date="2021" name="Front. Plant Sci.">
        <title>Chromosome-Scale Genome Assembly for Chinese Sour Jujube and Insights Into Its Genome Evolution and Domestication Signature.</title>
        <authorList>
            <person name="Shen L.-Y."/>
            <person name="Luo H."/>
            <person name="Wang X.-L."/>
            <person name="Wang X.-M."/>
            <person name="Qiu X.-J."/>
            <person name="Liu H."/>
            <person name="Zhou S.-S."/>
            <person name="Jia K.-H."/>
            <person name="Nie S."/>
            <person name="Bao Y.-T."/>
            <person name="Zhang R.-G."/>
            <person name="Yun Q.-Z."/>
            <person name="Chai Y.-H."/>
            <person name="Lu J.-Y."/>
            <person name="Li Y."/>
            <person name="Zhao S.-W."/>
            <person name="Mao J.-F."/>
            <person name="Jia S.-G."/>
            <person name="Mao Y.-M."/>
        </authorList>
    </citation>
    <scope>NUCLEOTIDE SEQUENCE</scope>
    <source>
        <strain evidence="2">AT0</strain>
        <tissue evidence="2">Leaf</tissue>
    </source>
</reference>
<sequence length="149" mass="16629">MSEDSSSRTPCLETKTGSTQIVGSNSKPCVSELDPDQRNDRQTCSFTSTTSNKYAKVTSNEDANKARWKSEGSQYNTSETEKVYVHDPIFKRCPTEFRKVGMKIWTEIPFSETGSESVRMADSSGFHYTELSKTSLDMCTEIVGSESGY</sequence>
<dbReference type="Proteomes" id="UP000813462">
    <property type="component" value="Unassembled WGS sequence"/>
</dbReference>
<feature type="region of interest" description="Disordered" evidence="1">
    <location>
        <begin position="1"/>
        <end position="45"/>
    </location>
</feature>
<accession>A0A978UQR0</accession>
<feature type="compositionally biased region" description="Polar residues" evidence="1">
    <location>
        <begin position="15"/>
        <end position="28"/>
    </location>
</feature>
<protein>
    <submittedName>
        <fullName evidence="2">Uncharacterized protein</fullName>
    </submittedName>
</protein>
<dbReference type="EMBL" id="JAEACU010000009">
    <property type="protein sequence ID" value="KAH7517210.1"/>
    <property type="molecule type" value="Genomic_DNA"/>
</dbReference>
<organism evidence="2 3">
    <name type="scientific">Ziziphus jujuba var. spinosa</name>
    <dbReference type="NCBI Taxonomy" id="714518"/>
    <lineage>
        <taxon>Eukaryota</taxon>
        <taxon>Viridiplantae</taxon>
        <taxon>Streptophyta</taxon>
        <taxon>Embryophyta</taxon>
        <taxon>Tracheophyta</taxon>
        <taxon>Spermatophyta</taxon>
        <taxon>Magnoliopsida</taxon>
        <taxon>eudicotyledons</taxon>
        <taxon>Gunneridae</taxon>
        <taxon>Pentapetalae</taxon>
        <taxon>rosids</taxon>
        <taxon>fabids</taxon>
        <taxon>Rosales</taxon>
        <taxon>Rhamnaceae</taxon>
        <taxon>Paliureae</taxon>
        <taxon>Ziziphus</taxon>
    </lineage>
</organism>
<dbReference type="AlphaFoldDB" id="A0A978UQR0"/>
<evidence type="ECO:0000313" key="2">
    <source>
        <dbReference type="EMBL" id="KAH7517210.1"/>
    </source>
</evidence>
<gene>
    <name evidence="2" type="ORF">FEM48_Zijuj09G0038500</name>
</gene>